<dbReference type="InterPro" id="IPR005122">
    <property type="entry name" value="Uracil-DNA_glycosylase-like"/>
</dbReference>
<dbReference type="RefSeq" id="WP_011478781.1">
    <property type="nucleotide sequence ID" value="NC_007947.1"/>
</dbReference>
<dbReference type="AlphaFoldDB" id="Q1H4A3"/>
<dbReference type="EMBL" id="CP000284">
    <property type="protein sequence ID" value="ABE48684.1"/>
    <property type="molecule type" value="Genomic_DNA"/>
</dbReference>
<comment type="catalytic activity">
    <reaction evidence="1">
        <text>Hydrolyzes single-stranded DNA or mismatched double-stranded DNA and polynucleotides, releasing free uracil.</text>
        <dbReference type="EC" id="3.2.2.27"/>
    </reaction>
</comment>
<evidence type="ECO:0000256" key="1">
    <source>
        <dbReference type="ARBA" id="ARBA00001400"/>
    </source>
</evidence>
<evidence type="ECO:0000256" key="7">
    <source>
        <dbReference type="ARBA" id="ARBA00022763"/>
    </source>
</evidence>
<dbReference type="InterPro" id="IPR036895">
    <property type="entry name" value="Uracil-DNA_glycosylase-like_sf"/>
</dbReference>
<evidence type="ECO:0000313" key="15">
    <source>
        <dbReference type="Proteomes" id="UP000002440"/>
    </source>
</evidence>
<evidence type="ECO:0000256" key="3">
    <source>
        <dbReference type="ARBA" id="ARBA00012030"/>
    </source>
</evidence>
<evidence type="ECO:0000256" key="2">
    <source>
        <dbReference type="ARBA" id="ARBA00006521"/>
    </source>
</evidence>
<dbReference type="PANTHER" id="PTHR33693:SF1">
    <property type="entry name" value="TYPE-4 URACIL-DNA GLYCOSYLASE"/>
    <property type="match status" value="1"/>
</dbReference>
<protein>
    <recommendedName>
        <fullName evidence="4">Type-4 uracil-DNA glycosylase</fullName>
        <ecNumber evidence="3">3.2.2.27</ecNumber>
    </recommendedName>
</protein>
<keyword evidence="6" id="KW-0479">Metal-binding</keyword>
<feature type="domain" description="Uracil-DNA glycosylase-like" evidence="13">
    <location>
        <begin position="164"/>
        <end position="311"/>
    </location>
</feature>
<dbReference type="GO" id="GO:0046872">
    <property type="term" value="F:metal ion binding"/>
    <property type="evidence" value="ECO:0007669"/>
    <property type="project" value="UniProtKB-KW"/>
</dbReference>
<keyword evidence="7" id="KW-0227">DNA damage</keyword>
<dbReference type="GO" id="GO:0004844">
    <property type="term" value="F:uracil DNA N-glycosylase activity"/>
    <property type="evidence" value="ECO:0007669"/>
    <property type="project" value="UniProtKB-EC"/>
</dbReference>
<dbReference type="Pfam" id="PF03167">
    <property type="entry name" value="UDG"/>
    <property type="match status" value="1"/>
</dbReference>
<keyword evidence="10" id="KW-0411">Iron-sulfur</keyword>
<evidence type="ECO:0000256" key="11">
    <source>
        <dbReference type="ARBA" id="ARBA00023204"/>
    </source>
</evidence>
<dbReference type="Gene3D" id="3.40.470.10">
    <property type="entry name" value="Uracil-DNA glycosylase-like domain"/>
    <property type="match status" value="1"/>
</dbReference>
<evidence type="ECO:0000256" key="12">
    <source>
        <dbReference type="SAM" id="MobiDB-lite"/>
    </source>
</evidence>
<organism evidence="14 15">
    <name type="scientific">Methylobacillus flagellatus (strain ATCC 51484 / DSM 6875 / VKM B-1610 / KT)</name>
    <dbReference type="NCBI Taxonomy" id="265072"/>
    <lineage>
        <taxon>Bacteria</taxon>
        <taxon>Pseudomonadati</taxon>
        <taxon>Pseudomonadota</taxon>
        <taxon>Betaproteobacteria</taxon>
        <taxon>Nitrosomonadales</taxon>
        <taxon>Methylophilaceae</taxon>
        <taxon>Methylobacillus</taxon>
    </lineage>
</organism>
<dbReference type="InterPro" id="IPR005273">
    <property type="entry name" value="Ura-DNA_glyco_family4"/>
</dbReference>
<proteinExistence type="inferred from homology"/>
<evidence type="ECO:0000256" key="9">
    <source>
        <dbReference type="ARBA" id="ARBA00023004"/>
    </source>
</evidence>
<dbReference type="SMART" id="SM00986">
    <property type="entry name" value="UDG"/>
    <property type="match status" value="1"/>
</dbReference>
<dbReference type="SUPFAM" id="SSF52141">
    <property type="entry name" value="Uracil-DNA glycosylase-like"/>
    <property type="match status" value="1"/>
</dbReference>
<comment type="similarity">
    <text evidence="2">Belongs to the uracil-DNA glycosylase (UDG) superfamily. Type 4 (UDGa) family.</text>
</comment>
<dbReference type="NCBIfam" id="TIGR00758">
    <property type="entry name" value="UDG_fam4"/>
    <property type="match status" value="1"/>
</dbReference>
<dbReference type="InterPro" id="IPR051536">
    <property type="entry name" value="UDG_Type-4/5"/>
</dbReference>
<evidence type="ECO:0000256" key="8">
    <source>
        <dbReference type="ARBA" id="ARBA00022801"/>
    </source>
</evidence>
<dbReference type="GO" id="GO:0051539">
    <property type="term" value="F:4 iron, 4 sulfur cluster binding"/>
    <property type="evidence" value="ECO:0007669"/>
    <property type="project" value="UniProtKB-KW"/>
</dbReference>
<dbReference type="Proteomes" id="UP000002440">
    <property type="component" value="Chromosome"/>
</dbReference>
<dbReference type="PANTHER" id="PTHR33693">
    <property type="entry name" value="TYPE-5 URACIL-DNA GLYCOSYLASE"/>
    <property type="match status" value="1"/>
</dbReference>
<evidence type="ECO:0000259" key="13">
    <source>
        <dbReference type="SMART" id="SM00986"/>
    </source>
</evidence>
<reference evidence="14 15" key="1">
    <citation type="submission" date="2006-03" db="EMBL/GenBank/DDBJ databases">
        <title>Complete sequence of Methylobacillus flagellatus KT.</title>
        <authorList>
            <consortium name="US DOE Joint Genome Institute"/>
            <person name="Copeland A."/>
            <person name="Lucas S."/>
            <person name="Lapidus A."/>
            <person name="Barry K."/>
            <person name="Detter J.C."/>
            <person name="Glavina del Rio T."/>
            <person name="Hammon N."/>
            <person name="Israni S."/>
            <person name="Dalin E."/>
            <person name="Tice H."/>
            <person name="Pitluck S."/>
            <person name="Brettin T."/>
            <person name="Bruce D."/>
            <person name="Han C."/>
            <person name="Tapia R."/>
            <person name="Saunders E."/>
            <person name="Gilna P."/>
            <person name="Schmutz J."/>
            <person name="Larimer F."/>
            <person name="Land M."/>
            <person name="Kyrpides N."/>
            <person name="Anderson I."/>
            <person name="Richardson P."/>
        </authorList>
    </citation>
    <scope>NUCLEOTIDE SEQUENCE [LARGE SCALE GENOMIC DNA]</scope>
    <source>
        <strain evidence="15">KT / ATCC 51484 / DSM 6875</strain>
    </source>
</reference>
<dbReference type="GO" id="GO:0006281">
    <property type="term" value="P:DNA repair"/>
    <property type="evidence" value="ECO:0007669"/>
    <property type="project" value="UniProtKB-KW"/>
</dbReference>
<evidence type="ECO:0000256" key="10">
    <source>
        <dbReference type="ARBA" id="ARBA00023014"/>
    </source>
</evidence>
<dbReference type="CDD" id="cd10030">
    <property type="entry name" value="UDG-F4_TTUDGA_SPO1dp_like"/>
    <property type="match status" value="1"/>
</dbReference>
<accession>Q1H4A3</accession>
<dbReference type="KEGG" id="mfa:Mfla_0414"/>
<gene>
    <name evidence="14" type="ordered locus">Mfla_0414</name>
</gene>
<sequence>MGLSREDILRELELLPVWHLRNPIVLPTAAQPQDGRQAATAVDPGPTGAEGNAPAGMECSESLQLQTPEPVEASLAPMAVQAEPACEADSHEAGAIQPDPEYFEAMQTWPEFGESVVPPLIEEVSAPQGDRRTAIMAMDWQALQQSVSECEACDLAQKRTQTVFGIGDPNAEWLFVGEAPGAEEDRWGEPFVGPAGQLLDNMLAAIALKRGENVYIANVLKCRPPANRDPQGEEVVKCDPYLKRQVELIKPKLIVALGKFAAQSLLASDKSIAGLRGALHDFHGVPVIVTYHPAYLLRNLADKAKAWDDLCFARETMQHLKSAASSPSQR</sequence>
<evidence type="ECO:0000256" key="6">
    <source>
        <dbReference type="ARBA" id="ARBA00022723"/>
    </source>
</evidence>
<evidence type="ECO:0000256" key="4">
    <source>
        <dbReference type="ARBA" id="ARBA00019403"/>
    </source>
</evidence>
<keyword evidence="5" id="KW-0004">4Fe-4S</keyword>
<keyword evidence="8" id="KW-0378">Hydrolase</keyword>
<dbReference type="STRING" id="265072.Mfla_0414"/>
<dbReference type="SMART" id="SM00987">
    <property type="entry name" value="UreE_C"/>
    <property type="match status" value="1"/>
</dbReference>
<dbReference type="EC" id="3.2.2.27" evidence="3"/>
<dbReference type="eggNOG" id="COG1573">
    <property type="taxonomic scope" value="Bacteria"/>
</dbReference>
<evidence type="ECO:0000313" key="14">
    <source>
        <dbReference type="EMBL" id="ABE48684.1"/>
    </source>
</evidence>
<dbReference type="HOGENOM" id="CLU_044815_0_1_4"/>
<keyword evidence="15" id="KW-1185">Reference proteome</keyword>
<evidence type="ECO:0000256" key="5">
    <source>
        <dbReference type="ARBA" id="ARBA00022485"/>
    </source>
</evidence>
<feature type="region of interest" description="Disordered" evidence="12">
    <location>
        <begin position="29"/>
        <end position="53"/>
    </location>
</feature>
<keyword evidence="9" id="KW-0408">Iron</keyword>
<keyword evidence="11" id="KW-0234">DNA repair</keyword>
<name>Q1H4A3_METFK</name>